<dbReference type="GO" id="GO:0005829">
    <property type="term" value="C:cytosol"/>
    <property type="evidence" value="ECO:0007669"/>
    <property type="project" value="TreeGrafter"/>
</dbReference>
<dbReference type="SMR" id="A0A0F3QDQ2"/>
<dbReference type="InterPro" id="IPR001608">
    <property type="entry name" value="Ala_racemase_N"/>
</dbReference>
<sequence length="410" mass="45476">MSLCTLEINLSAIKANYRLLKNICENSVDFLHNVANKEEFAGNTSPRTAAYTLVREDASLGSTPKLPLGASYAKNLLVGAAVKANSYGLGAIEISKTLLEENCRYFFVASSNEGISLRKAIGDEVNILILNGVFEHDALELIEYNLIPVLNNLNQIKIWQKFSNLKNQLLPCYLHFNTGINRLGLNHNEIEQLINNRDLLKGLNVEYIISHLSASEDSDNPYNLEQLNKFKAYLEYFPNAKASLANSGGIFLGKDYHFNLVRPGAALYGLNPLGSNKPNPMQNPVTLKAPIIHLQNLTYGSRIGYNMTFTTKRDSLIATLPFGYADGFSRNFSNQGTVFINSRNVPIIGRISMDLVNIDVTDLPPSDIFLGQEVEIIGNNCTPDKIADIIGTIGYEILTSLGNRYKRIYT</sequence>
<keyword evidence="5 6" id="KW-0413">Isomerase</keyword>
<dbReference type="Proteomes" id="UP000033661">
    <property type="component" value="Unassembled WGS sequence"/>
</dbReference>
<dbReference type="InterPro" id="IPR005728">
    <property type="entry name" value="RPE1"/>
</dbReference>
<dbReference type="GO" id="GO:0030632">
    <property type="term" value="P:D-alanine biosynthetic process"/>
    <property type="evidence" value="ECO:0007669"/>
    <property type="project" value="UniProtKB-UniRule"/>
</dbReference>
<dbReference type="NCBIfam" id="TIGR00492">
    <property type="entry name" value="alr"/>
    <property type="match status" value="1"/>
</dbReference>
<dbReference type="InterPro" id="IPR029066">
    <property type="entry name" value="PLP-binding_barrel"/>
</dbReference>
<dbReference type="InterPro" id="IPR009006">
    <property type="entry name" value="Ala_racemase/Decarboxylase_C"/>
</dbReference>
<evidence type="ECO:0000256" key="1">
    <source>
        <dbReference type="ARBA" id="ARBA00000316"/>
    </source>
</evidence>
<dbReference type="HAMAP" id="MF_01201">
    <property type="entry name" value="Ala_racemase"/>
    <property type="match status" value="1"/>
</dbReference>
<evidence type="ECO:0000259" key="9">
    <source>
        <dbReference type="SMART" id="SM01005"/>
    </source>
</evidence>
<proteinExistence type="inferred from homology"/>
<dbReference type="SMART" id="SM01005">
    <property type="entry name" value="Ala_racemase_C"/>
    <property type="match status" value="1"/>
</dbReference>
<dbReference type="NCBIfam" id="NF000792">
    <property type="entry name" value="PRK00053.2-3"/>
    <property type="match status" value="1"/>
</dbReference>
<evidence type="ECO:0000256" key="6">
    <source>
        <dbReference type="HAMAP-Rule" id="MF_01201"/>
    </source>
</evidence>
<comment type="similarity">
    <text evidence="6">Belongs to the alanine racemase family.</text>
</comment>
<dbReference type="SUPFAM" id="SSF50621">
    <property type="entry name" value="Alanine racemase C-terminal domain-like"/>
    <property type="match status" value="1"/>
</dbReference>
<dbReference type="PANTHER" id="PTHR30511:SF0">
    <property type="entry name" value="ALANINE RACEMASE, CATABOLIC-RELATED"/>
    <property type="match status" value="1"/>
</dbReference>
<keyword evidence="11" id="KW-1185">Reference proteome</keyword>
<dbReference type="EC" id="5.1.1.1" evidence="3 6"/>
<dbReference type="PRINTS" id="PR00992">
    <property type="entry name" value="ALARACEMASE"/>
</dbReference>
<dbReference type="PANTHER" id="PTHR30511">
    <property type="entry name" value="ALANINE RACEMASE"/>
    <property type="match status" value="1"/>
</dbReference>
<evidence type="ECO:0000256" key="4">
    <source>
        <dbReference type="ARBA" id="ARBA00022898"/>
    </source>
</evidence>
<evidence type="ECO:0000256" key="8">
    <source>
        <dbReference type="PIRSR" id="PIRSR600821-52"/>
    </source>
</evidence>
<gene>
    <name evidence="10" type="primary">alr</name>
    <name evidence="10" type="ORF">RBEAN4_1420</name>
</gene>
<feature type="binding site" evidence="6 8">
    <location>
        <position position="353"/>
    </location>
    <ligand>
        <name>substrate</name>
    </ligand>
</feature>
<dbReference type="Gene3D" id="2.40.37.10">
    <property type="entry name" value="Lyase, Ornithine Decarboxylase, Chain A, domain 1"/>
    <property type="match status" value="1"/>
</dbReference>
<reference evidence="10 11" key="1">
    <citation type="submission" date="2015-02" db="EMBL/GenBank/DDBJ databases">
        <title>Genome Sequencing of Rickettsiales.</title>
        <authorList>
            <person name="Daugherty S.C."/>
            <person name="Su Q."/>
            <person name="Abolude K."/>
            <person name="Beier-Sexton M."/>
            <person name="Carlyon J.A."/>
            <person name="Carter R."/>
            <person name="Day N.P."/>
            <person name="Dumler S.J."/>
            <person name="Dyachenko V."/>
            <person name="Godinez A."/>
            <person name="Kurtti T.J."/>
            <person name="Lichay M."/>
            <person name="Mullins K.E."/>
            <person name="Ott S."/>
            <person name="Pappas-Brown V."/>
            <person name="Paris D.H."/>
            <person name="Patel P."/>
            <person name="Richards A.L."/>
            <person name="Sadzewicz L."/>
            <person name="Sears K."/>
            <person name="Seidman D."/>
            <person name="Sengamalay N."/>
            <person name="Stenos J."/>
            <person name="Tallon L.J."/>
            <person name="Vincent G."/>
            <person name="Fraser C.M."/>
            <person name="Munderloh U."/>
            <person name="Dunning-Hotopp J.C."/>
        </authorList>
    </citation>
    <scope>NUCLEOTIDE SEQUENCE [LARGE SCALE GENOMIC DNA]</scope>
    <source>
        <strain evidence="10 11">RML An4</strain>
    </source>
</reference>
<dbReference type="GO" id="GO:0030170">
    <property type="term" value="F:pyridoxal phosphate binding"/>
    <property type="evidence" value="ECO:0007669"/>
    <property type="project" value="UniProtKB-UniRule"/>
</dbReference>
<feature type="modified residue" description="N6-(pyridoxal phosphate)lysine" evidence="6 7">
    <location>
        <position position="83"/>
    </location>
</feature>
<dbReference type="GO" id="GO:0008784">
    <property type="term" value="F:alanine racemase activity"/>
    <property type="evidence" value="ECO:0007669"/>
    <property type="project" value="UniProtKB-UniRule"/>
</dbReference>
<comment type="cofactor">
    <cofactor evidence="2 6 7">
        <name>pyridoxal 5'-phosphate</name>
        <dbReference type="ChEBI" id="CHEBI:597326"/>
    </cofactor>
</comment>
<dbReference type="UniPathway" id="UPA00042">
    <property type="reaction ID" value="UER00497"/>
</dbReference>
<dbReference type="InterPro" id="IPR000821">
    <property type="entry name" value="Ala_racemase"/>
</dbReference>
<dbReference type="RefSeq" id="WP_011477989.1">
    <property type="nucleotide sequence ID" value="NZ_LAOI01000001.1"/>
</dbReference>
<feature type="active site" description="Proton acceptor; specific for D-alanine" evidence="6">
    <location>
        <position position="83"/>
    </location>
</feature>
<dbReference type="EMBL" id="LAOI01000001">
    <property type="protein sequence ID" value="KJV90417.1"/>
    <property type="molecule type" value="Genomic_DNA"/>
</dbReference>
<evidence type="ECO:0000256" key="2">
    <source>
        <dbReference type="ARBA" id="ARBA00001933"/>
    </source>
</evidence>
<dbReference type="InterPro" id="IPR011079">
    <property type="entry name" value="Ala_racemase_C"/>
</dbReference>
<dbReference type="SUPFAM" id="SSF51419">
    <property type="entry name" value="PLP-binding barrel"/>
    <property type="match status" value="1"/>
</dbReference>
<feature type="binding site" evidence="6 8">
    <location>
        <position position="182"/>
    </location>
    <ligand>
        <name>substrate</name>
    </ligand>
</feature>
<dbReference type="AlphaFoldDB" id="A0A0F3QDQ2"/>
<comment type="function">
    <text evidence="6">Catalyzes the interconversion of L-alanine and D-alanine. May also act on other amino acids.</text>
</comment>
<evidence type="ECO:0000256" key="5">
    <source>
        <dbReference type="ARBA" id="ARBA00023235"/>
    </source>
</evidence>
<accession>A0A0F3QDQ2</accession>
<evidence type="ECO:0000256" key="7">
    <source>
        <dbReference type="PIRSR" id="PIRSR600821-50"/>
    </source>
</evidence>
<evidence type="ECO:0000313" key="10">
    <source>
        <dbReference type="EMBL" id="KJV90417.1"/>
    </source>
</evidence>
<dbReference type="Pfam" id="PF00842">
    <property type="entry name" value="Ala_racemase_C"/>
    <property type="match status" value="1"/>
</dbReference>
<comment type="caution">
    <text evidence="10">The sequence shown here is derived from an EMBL/GenBank/DDBJ whole genome shotgun (WGS) entry which is preliminary data.</text>
</comment>
<comment type="catalytic activity">
    <reaction evidence="1 6">
        <text>L-alanine = D-alanine</text>
        <dbReference type="Rhea" id="RHEA:20249"/>
        <dbReference type="ChEBI" id="CHEBI:57416"/>
        <dbReference type="ChEBI" id="CHEBI:57972"/>
        <dbReference type="EC" id="5.1.1.1"/>
    </reaction>
</comment>
<organism evidence="10 11">
    <name type="scientific">Rickettsia bellii str. RML An4</name>
    <dbReference type="NCBI Taxonomy" id="1359193"/>
    <lineage>
        <taxon>Bacteria</taxon>
        <taxon>Pseudomonadati</taxon>
        <taxon>Pseudomonadota</taxon>
        <taxon>Alphaproteobacteria</taxon>
        <taxon>Rickettsiales</taxon>
        <taxon>Rickettsiaceae</taxon>
        <taxon>Rickettsieae</taxon>
        <taxon>Rickettsia</taxon>
        <taxon>belli group</taxon>
    </lineage>
</organism>
<name>A0A0F3QDQ2_RICBE</name>
<dbReference type="PATRIC" id="fig|1359193.3.peg.1379"/>
<dbReference type="Pfam" id="PF01168">
    <property type="entry name" value="Ala_racemase_N"/>
    <property type="match status" value="1"/>
</dbReference>
<dbReference type="NCBIfam" id="TIGR01045">
    <property type="entry name" value="RPE1"/>
    <property type="match status" value="1"/>
</dbReference>
<feature type="active site" description="Proton acceptor; specific for L-alanine" evidence="6">
    <location>
        <position position="305"/>
    </location>
</feature>
<evidence type="ECO:0000313" key="11">
    <source>
        <dbReference type="Proteomes" id="UP000033661"/>
    </source>
</evidence>
<keyword evidence="4 6" id="KW-0663">Pyridoxal phosphate</keyword>
<feature type="domain" description="Alanine racemase C-terminal" evidence="9">
    <location>
        <begin position="284"/>
        <end position="410"/>
    </location>
</feature>
<comment type="pathway">
    <text evidence="6">Amino-acid biosynthesis; D-alanine biosynthesis; D-alanine from L-alanine: step 1/1.</text>
</comment>
<dbReference type="CDD" id="cd00430">
    <property type="entry name" value="PLPDE_III_AR"/>
    <property type="match status" value="1"/>
</dbReference>
<dbReference type="Gene3D" id="3.20.20.10">
    <property type="entry name" value="Alanine racemase"/>
    <property type="match status" value="1"/>
</dbReference>
<evidence type="ECO:0000256" key="3">
    <source>
        <dbReference type="ARBA" id="ARBA00013089"/>
    </source>
</evidence>
<protein>
    <recommendedName>
        <fullName evidence="3 6">Alanine racemase</fullName>
        <ecNumber evidence="3 6">5.1.1.1</ecNumber>
    </recommendedName>
</protein>